<evidence type="ECO:0000256" key="6">
    <source>
        <dbReference type="ARBA" id="ARBA00023049"/>
    </source>
</evidence>
<evidence type="ECO:0000256" key="7">
    <source>
        <dbReference type="ARBA" id="ARBA00023145"/>
    </source>
</evidence>
<dbReference type="Gene3D" id="3.40.390.10">
    <property type="entry name" value="Collagenase (Catalytic Domain)"/>
    <property type="match status" value="1"/>
</dbReference>
<sequence length="700" mass="78855">MRELDVSTDKMYVFTSLLVGLFLQQSSSSPISTAGAAGDWNGNGDEPDIVEINKDLNLRDGDIQVMTGRDRNIVLGEQRRWEIPVPYVLDESLDLNARGVVLRAFDQIRLKTCIDFKPWEDEQDYIVVIKDEGCWSYVGNQRQGNQSLSIGEWCDQLAIVEHEFLHALGFWHEQSRYDRDEYITIVWENVEEGKENNFLKHSANHTTTFGTMYDYASVMHYGKDDFSNGNGSTIIANQPEYQDVIGQRLEMSSNDVRKLQQLYNCTSAVTFLMSCSFEDERVCDGTVCAAGNTSWERVHSTIAGPFSDHTSLSAHGDNQTKSSHENGTTTSERGGGSFMHCSTSYGKEGDGAKMQSRRMNPRRPLQCLQFFYFHSGSDRDQLNIWIREYDRVAEESTYLMGQITGPPTSHWQLHHIPLNATRPFRVEFEVRKGAGNSSGGFSVDDVNLFEAECPHHVWHIPNFDHFLSDSSIGTSLLSPHFLTRQGYGLQLLLYRYPDHFGVFFRLVSTDHDERLQWPCAGKQMTASLLDQSPQVQQRMSKQISITTNSETTFSGDNGETFQYWDNPREVGHLINDTNGESYYAGPNLGYRTFLSSNAFWSGNFIKGGSVFILLNFDDLSKLRPNGWDLPQPQIWSNLSLVTLMQTDDEGGCLNQQMGNSETTVIPSYTSSSAVSPSIGTMIPMVTTSLALMAGTLRLTP</sequence>
<proteinExistence type="predicted"/>
<dbReference type="SUPFAM" id="SSF49599">
    <property type="entry name" value="TRAF domain-like"/>
    <property type="match status" value="1"/>
</dbReference>
<dbReference type="EC" id="3.4.24.-" evidence="11"/>
<evidence type="ECO:0000256" key="4">
    <source>
        <dbReference type="ARBA" id="ARBA00022801"/>
    </source>
</evidence>
<evidence type="ECO:0000256" key="10">
    <source>
        <dbReference type="PROSITE-ProRule" id="PRU01211"/>
    </source>
</evidence>
<dbReference type="SMART" id="SM00235">
    <property type="entry name" value="ZnMc"/>
    <property type="match status" value="1"/>
</dbReference>
<feature type="binding site" evidence="10">
    <location>
        <position position="172"/>
    </location>
    <ligand>
        <name>Zn(2+)</name>
        <dbReference type="ChEBI" id="CHEBI:29105"/>
        <note>catalytic</note>
    </ligand>
</feature>
<comment type="caution">
    <text evidence="15">The sequence shown here is derived from an EMBL/GenBank/DDBJ whole genome shotgun (WGS) entry which is preliminary data.</text>
</comment>
<evidence type="ECO:0000256" key="2">
    <source>
        <dbReference type="ARBA" id="ARBA00022723"/>
    </source>
</evidence>
<dbReference type="GO" id="GO:0008270">
    <property type="term" value="F:zinc ion binding"/>
    <property type="evidence" value="ECO:0007669"/>
    <property type="project" value="UniProtKB-UniRule"/>
</dbReference>
<dbReference type="InterPro" id="IPR006026">
    <property type="entry name" value="Peptidase_Metallo"/>
</dbReference>
<feature type="region of interest" description="Disordered" evidence="12">
    <location>
        <begin position="306"/>
        <end position="339"/>
    </location>
</feature>
<keyword evidence="2 10" id="KW-0479">Metal-binding</keyword>
<dbReference type="PROSITE" id="PS50060">
    <property type="entry name" value="MAM_2"/>
    <property type="match status" value="1"/>
</dbReference>
<dbReference type="GO" id="GO:0016020">
    <property type="term" value="C:membrane"/>
    <property type="evidence" value="ECO:0007669"/>
    <property type="project" value="InterPro"/>
</dbReference>
<dbReference type="Gene3D" id="2.60.120.200">
    <property type="match status" value="1"/>
</dbReference>
<dbReference type="PROSITE" id="PS51864">
    <property type="entry name" value="ASTACIN"/>
    <property type="match status" value="1"/>
</dbReference>
<evidence type="ECO:0000256" key="1">
    <source>
        <dbReference type="ARBA" id="ARBA00022670"/>
    </source>
</evidence>
<keyword evidence="9" id="KW-0325">Glycoprotein</keyword>
<dbReference type="SMART" id="SM00137">
    <property type="entry name" value="MAM"/>
    <property type="match status" value="1"/>
</dbReference>
<dbReference type="Pfam" id="PF00629">
    <property type="entry name" value="MAM"/>
    <property type="match status" value="1"/>
</dbReference>
<keyword evidence="16" id="KW-1185">Reference proteome</keyword>
<dbReference type="Gene3D" id="2.60.210.10">
    <property type="entry name" value="Apoptosis, Tumor Necrosis Factor Receptor Associated Protein 2, Chain A"/>
    <property type="match status" value="1"/>
</dbReference>
<dbReference type="PRINTS" id="PR00480">
    <property type="entry name" value="ASTACIN"/>
</dbReference>
<dbReference type="InterPro" id="IPR002083">
    <property type="entry name" value="MATH/TRAF_dom"/>
</dbReference>
<evidence type="ECO:0000259" key="14">
    <source>
        <dbReference type="PROSITE" id="PS51864"/>
    </source>
</evidence>
<dbReference type="InterPro" id="IPR000998">
    <property type="entry name" value="MAM_dom"/>
</dbReference>
<reference evidence="15" key="1">
    <citation type="submission" date="2020-03" db="EMBL/GenBank/DDBJ databases">
        <authorList>
            <person name="Weist P."/>
        </authorList>
    </citation>
    <scope>NUCLEOTIDE SEQUENCE</scope>
</reference>
<evidence type="ECO:0000256" key="8">
    <source>
        <dbReference type="ARBA" id="ARBA00023157"/>
    </source>
</evidence>
<dbReference type="GO" id="GO:0006508">
    <property type="term" value="P:proteolysis"/>
    <property type="evidence" value="ECO:0007669"/>
    <property type="project" value="UniProtKB-KW"/>
</dbReference>
<name>A0A9N7VFT7_PLEPL</name>
<dbReference type="PRINTS" id="PR00020">
    <property type="entry name" value="MAMDOMAIN"/>
</dbReference>
<keyword evidence="1 10" id="KW-0645">Protease</keyword>
<dbReference type="Pfam" id="PF01400">
    <property type="entry name" value="Astacin"/>
    <property type="match status" value="1"/>
</dbReference>
<organism evidence="15 16">
    <name type="scientific">Pleuronectes platessa</name>
    <name type="common">European plaice</name>
    <dbReference type="NCBI Taxonomy" id="8262"/>
    <lineage>
        <taxon>Eukaryota</taxon>
        <taxon>Metazoa</taxon>
        <taxon>Chordata</taxon>
        <taxon>Craniata</taxon>
        <taxon>Vertebrata</taxon>
        <taxon>Euteleostomi</taxon>
        <taxon>Actinopterygii</taxon>
        <taxon>Neopterygii</taxon>
        <taxon>Teleostei</taxon>
        <taxon>Neoteleostei</taxon>
        <taxon>Acanthomorphata</taxon>
        <taxon>Carangaria</taxon>
        <taxon>Pleuronectiformes</taxon>
        <taxon>Pleuronectoidei</taxon>
        <taxon>Pleuronectidae</taxon>
        <taxon>Pleuronectes</taxon>
    </lineage>
</organism>
<comment type="cofactor">
    <cofactor evidence="10 11">
        <name>Zn(2+)</name>
        <dbReference type="ChEBI" id="CHEBI:29105"/>
    </cofactor>
    <text evidence="10 11">Binds 1 zinc ion per subunit.</text>
</comment>
<dbReference type="GO" id="GO:0004222">
    <property type="term" value="F:metalloendopeptidase activity"/>
    <property type="evidence" value="ECO:0007669"/>
    <property type="project" value="UniProtKB-UniRule"/>
</dbReference>
<evidence type="ECO:0000256" key="5">
    <source>
        <dbReference type="ARBA" id="ARBA00022833"/>
    </source>
</evidence>
<feature type="domain" description="Peptidase M12A" evidence="14">
    <location>
        <begin position="72"/>
        <end position="266"/>
    </location>
</feature>
<dbReference type="FunFam" id="3.40.390.10:FF:000015">
    <property type="entry name" value="Meprin A subunit"/>
    <property type="match status" value="1"/>
</dbReference>
<accession>A0A9N7VFT7</accession>
<evidence type="ECO:0000256" key="3">
    <source>
        <dbReference type="ARBA" id="ARBA00022729"/>
    </source>
</evidence>
<dbReference type="SUPFAM" id="SSF49899">
    <property type="entry name" value="Concanavalin A-like lectins/glucanases"/>
    <property type="match status" value="1"/>
</dbReference>
<dbReference type="EMBL" id="CADEAL010004043">
    <property type="protein sequence ID" value="CAB1450153.1"/>
    <property type="molecule type" value="Genomic_DNA"/>
</dbReference>
<evidence type="ECO:0000259" key="13">
    <source>
        <dbReference type="PROSITE" id="PS50060"/>
    </source>
</evidence>
<dbReference type="Pfam" id="PF22486">
    <property type="entry name" value="MATH_2"/>
    <property type="match status" value="1"/>
</dbReference>
<dbReference type="FunFam" id="2.60.210.10:FF:000009">
    <property type="entry name" value="Meprin A subunit"/>
    <property type="match status" value="1"/>
</dbReference>
<dbReference type="PANTHER" id="PTHR10127">
    <property type="entry name" value="DISCOIDIN, CUB, EGF, LAMININ , AND ZINC METALLOPROTEASE DOMAIN CONTAINING"/>
    <property type="match status" value="1"/>
</dbReference>
<keyword evidence="4 10" id="KW-0378">Hydrolase</keyword>
<feature type="compositionally biased region" description="Polar residues" evidence="12">
    <location>
        <begin position="308"/>
        <end position="332"/>
    </location>
</feature>
<dbReference type="InterPro" id="IPR024079">
    <property type="entry name" value="MetalloPept_cat_dom_sf"/>
</dbReference>
<dbReference type="Proteomes" id="UP001153269">
    <property type="component" value="Unassembled WGS sequence"/>
</dbReference>
<protein>
    <recommendedName>
        <fullName evidence="11">Metalloendopeptidase</fullName>
        <ecNumber evidence="11">3.4.24.-</ecNumber>
    </recommendedName>
</protein>
<dbReference type="InterPro" id="IPR008974">
    <property type="entry name" value="TRAF-like"/>
</dbReference>
<evidence type="ECO:0000256" key="11">
    <source>
        <dbReference type="RuleBase" id="RU361183"/>
    </source>
</evidence>
<feature type="binding site" evidence="10">
    <location>
        <position position="162"/>
    </location>
    <ligand>
        <name>Zn(2+)</name>
        <dbReference type="ChEBI" id="CHEBI:29105"/>
        <note>catalytic</note>
    </ligand>
</feature>
<dbReference type="CDD" id="cd06263">
    <property type="entry name" value="MAM"/>
    <property type="match status" value="1"/>
</dbReference>
<dbReference type="PANTHER" id="PTHR10127:SF903">
    <property type="entry name" value="MEPRIN A SUBUNIT"/>
    <property type="match status" value="1"/>
</dbReference>
<feature type="binding site" evidence="10">
    <location>
        <position position="166"/>
    </location>
    <ligand>
        <name>Zn(2+)</name>
        <dbReference type="ChEBI" id="CHEBI:29105"/>
        <note>catalytic</note>
    </ligand>
</feature>
<gene>
    <name evidence="15" type="ORF">PLEPLA_LOCUS37842</name>
</gene>
<dbReference type="SUPFAM" id="SSF55486">
    <property type="entry name" value="Metalloproteases ('zincins'), catalytic domain"/>
    <property type="match status" value="1"/>
</dbReference>
<evidence type="ECO:0000313" key="15">
    <source>
        <dbReference type="EMBL" id="CAB1450153.1"/>
    </source>
</evidence>
<dbReference type="AlphaFoldDB" id="A0A9N7VFT7"/>
<evidence type="ECO:0000313" key="16">
    <source>
        <dbReference type="Proteomes" id="UP001153269"/>
    </source>
</evidence>
<evidence type="ECO:0000256" key="12">
    <source>
        <dbReference type="SAM" id="MobiDB-lite"/>
    </source>
</evidence>
<feature type="domain" description="MAM" evidence="13">
    <location>
        <begin position="273"/>
        <end position="455"/>
    </location>
</feature>
<dbReference type="InterPro" id="IPR001506">
    <property type="entry name" value="Peptidase_M12A"/>
</dbReference>
<keyword evidence="7" id="KW-0865">Zymogen</keyword>
<keyword evidence="6 10" id="KW-0482">Metalloprotease</keyword>
<keyword evidence="5 10" id="KW-0862">Zinc</keyword>
<comment type="caution">
    <text evidence="10">Lacks conserved residue(s) required for the propagation of feature annotation.</text>
</comment>
<feature type="active site" evidence="10">
    <location>
        <position position="163"/>
    </location>
</feature>
<keyword evidence="8" id="KW-1015">Disulfide bond</keyword>
<keyword evidence="3" id="KW-0732">Signal</keyword>
<dbReference type="InterPro" id="IPR013320">
    <property type="entry name" value="ConA-like_dom_sf"/>
</dbReference>
<evidence type="ECO:0000256" key="9">
    <source>
        <dbReference type="ARBA" id="ARBA00023180"/>
    </source>
</evidence>